<keyword evidence="3" id="KW-0813">Transport</keyword>
<keyword evidence="6" id="KW-0472">Membrane</keyword>
<dbReference type="EMBL" id="FQTV01000002">
    <property type="protein sequence ID" value="SHE66577.1"/>
    <property type="molecule type" value="Genomic_DNA"/>
</dbReference>
<gene>
    <name evidence="9" type="ORF">SAMN05444405_102269</name>
</gene>
<dbReference type="GO" id="GO:1990281">
    <property type="term" value="C:efflux pump complex"/>
    <property type="evidence" value="ECO:0007669"/>
    <property type="project" value="TreeGrafter"/>
</dbReference>
<feature type="signal peptide" evidence="8">
    <location>
        <begin position="1"/>
        <end position="24"/>
    </location>
</feature>
<keyword evidence="4" id="KW-1134">Transmembrane beta strand</keyword>
<dbReference type="PANTHER" id="PTHR30026:SF20">
    <property type="entry name" value="OUTER MEMBRANE PROTEIN TOLC"/>
    <property type="match status" value="1"/>
</dbReference>
<evidence type="ECO:0000256" key="7">
    <source>
        <dbReference type="ARBA" id="ARBA00023237"/>
    </source>
</evidence>
<keyword evidence="5" id="KW-0812">Transmembrane</keyword>
<dbReference type="InterPro" id="IPR051906">
    <property type="entry name" value="TolC-like"/>
</dbReference>
<dbReference type="InterPro" id="IPR003423">
    <property type="entry name" value="OMP_efflux"/>
</dbReference>
<evidence type="ECO:0000313" key="10">
    <source>
        <dbReference type="Proteomes" id="UP000184509"/>
    </source>
</evidence>
<dbReference type="GO" id="GO:0009279">
    <property type="term" value="C:cell outer membrane"/>
    <property type="evidence" value="ECO:0007669"/>
    <property type="project" value="UniProtKB-SubCell"/>
</dbReference>
<dbReference type="GO" id="GO:0015562">
    <property type="term" value="F:efflux transmembrane transporter activity"/>
    <property type="evidence" value="ECO:0007669"/>
    <property type="project" value="InterPro"/>
</dbReference>
<name>A0A1M4VCE1_9BACE</name>
<dbReference type="GO" id="GO:0015288">
    <property type="term" value="F:porin activity"/>
    <property type="evidence" value="ECO:0007669"/>
    <property type="project" value="TreeGrafter"/>
</dbReference>
<proteinExistence type="inferred from homology"/>
<comment type="subcellular location">
    <subcellularLocation>
        <location evidence="1">Cell outer membrane</location>
    </subcellularLocation>
</comment>
<organism evidence="9 10">
    <name type="scientific">Bacteroides luti</name>
    <dbReference type="NCBI Taxonomy" id="1297750"/>
    <lineage>
        <taxon>Bacteria</taxon>
        <taxon>Pseudomonadati</taxon>
        <taxon>Bacteroidota</taxon>
        <taxon>Bacteroidia</taxon>
        <taxon>Bacteroidales</taxon>
        <taxon>Bacteroidaceae</taxon>
        <taxon>Bacteroides</taxon>
    </lineage>
</organism>
<dbReference type="Gene3D" id="1.20.1600.10">
    <property type="entry name" value="Outer membrane efflux proteins (OEP)"/>
    <property type="match status" value="1"/>
</dbReference>
<evidence type="ECO:0000256" key="8">
    <source>
        <dbReference type="SAM" id="SignalP"/>
    </source>
</evidence>
<dbReference type="OrthoDB" id="9771205at2"/>
<evidence type="ECO:0000256" key="1">
    <source>
        <dbReference type="ARBA" id="ARBA00004442"/>
    </source>
</evidence>
<keyword evidence="8" id="KW-0732">Signal</keyword>
<dbReference type="STRING" id="1297750.SAMN05444405_102269"/>
<keyword evidence="7" id="KW-0998">Cell outer membrane</keyword>
<sequence length="436" mass="48621">MINQIYKITFLLGLFAGCTFSASAQQQADSLSFQDVMARVIQSHPSVKEAEEVLNGAKAKIELAKSAYLPTVDLNATYSRVGPVTKVTFPEFGTFQLNPYDNYNAGINVNQTIYDFGKTSKSVDVENKKREINKISIDQIKQNLSMLVTNNYYTLVYIQNAIDIKNEELLNLQNHLKTVQKKSETGSATKYEILTTQVKISTIESQKYDLEASFRTQQAVLNTLLGLPEETPHRVTTSLSTETLSAEESSVNYAIEHREEVKLAKEKTELEHLNYSVIKSANNPVINAFGSAGFKNGYTPDLNKLKGNYVVGVGVKVPLFDAKRTKNNLQISKSNLISSEFETEIAKRKITNEVVEAQSQIIAVKKKVEQFDIQLTHAMQAFDLAKVSYKTGVITNLDLLDSETAVSESRLQLLKAKLDQLVCILKLKVAAGKHIY</sequence>
<dbReference type="Proteomes" id="UP000184509">
    <property type="component" value="Unassembled WGS sequence"/>
</dbReference>
<dbReference type="PROSITE" id="PS51257">
    <property type="entry name" value="PROKAR_LIPOPROTEIN"/>
    <property type="match status" value="1"/>
</dbReference>
<evidence type="ECO:0000256" key="2">
    <source>
        <dbReference type="ARBA" id="ARBA00007613"/>
    </source>
</evidence>
<dbReference type="Pfam" id="PF02321">
    <property type="entry name" value="OEP"/>
    <property type="match status" value="2"/>
</dbReference>
<dbReference type="PANTHER" id="PTHR30026">
    <property type="entry name" value="OUTER MEMBRANE PROTEIN TOLC"/>
    <property type="match status" value="1"/>
</dbReference>
<feature type="chain" id="PRO_5012160413" evidence="8">
    <location>
        <begin position="25"/>
        <end position="436"/>
    </location>
</feature>
<evidence type="ECO:0000256" key="3">
    <source>
        <dbReference type="ARBA" id="ARBA00022448"/>
    </source>
</evidence>
<keyword evidence="10" id="KW-1185">Reference proteome</keyword>
<evidence type="ECO:0000256" key="6">
    <source>
        <dbReference type="ARBA" id="ARBA00023136"/>
    </source>
</evidence>
<reference evidence="9 10" key="1">
    <citation type="submission" date="2016-11" db="EMBL/GenBank/DDBJ databases">
        <authorList>
            <person name="Jaros S."/>
            <person name="Januszkiewicz K."/>
            <person name="Wedrychowicz H."/>
        </authorList>
    </citation>
    <scope>NUCLEOTIDE SEQUENCE [LARGE SCALE GENOMIC DNA]</scope>
    <source>
        <strain evidence="9 10">DSM 26991</strain>
    </source>
</reference>
<comment type="similarity">
    <text evidence="2">Belongs to the outer membrane factor (OMF) (TC 1.B.17) family.</text>
</comment>
<protein>
    <submittedName>
        <fullName evidence="9">Outer membrane protein TolC</fullName>
    </submittedName>
</protein>
<accession>A0A1M4VCE1</accession>
<dbReference type="AlphaFoldDB" id="A0A1M4VCE1"/>
<evidence type="ECO:0000313" key="9">
    <source>
        <dbReference type="EMBL" id="SHE66577.1"/>
    </source>
</evidence>
<evidence type="ECO:0000256" key="4">
    <source>
        <dbReference type="ARBA" id="ARBA00022452"/>
    </source>
</evidence>
<evidence type="ECO:0000256" key="5">
    <source>
        <dbReference type="ARBA" id="ARBA00022692"/>
    </source>
</evidence>
<dbReference type="RefSeq" id="WP_073399063.1">
    <property type="nucleotide sequence ID" value="NZ_FQTV01000002.1"/>
</dbReference>
<dbReference type="SUPFAM" id="SSF56954">
    <property type="entry name" value="Outer membrane efflux proteins (OEP)"/>
    <property type="match status" value="1"/>
</dbReference>